<proteinExistence type="predicted"/>
<dbReference type="AlphaFoldDB" id="A0AAQ4DE49"/>
<feature type="transmembrane region" description="Helical" evidence="1">
    <location>
        <begin position="76"/>
        <end position="98"/>
    </location>
</feature>
<dbReference type="InterPro" id="IPR052728">
    <property type="entry name" value="O2_lipid_transport_reg"/>
</dbReference>
<gene>
    <name evidence="2" type="ORF">V5799_027994</name>
</gene>
<feature type="non-terminal residue" evidence="2">
    <location>
        <position position="152"/>
    </location>
</feature>
<sequence length="152" mass="16706">MRHCEIASALLTIQVTVRQIKSFVSALRDTEVAVVQGFPLLKSLCLEITWYFAVLIQLCLVGTAVIFVLQRRFFVGVVLNASLVAVGIISMGVLTATYKLPPTVLFAQADINSRLTMEDIMYQKPWAHLGPFCIGIGLACIVTRKPVVTLNP</sequence>
<feature type="transmembrane region" description="Helical" evidence="1">
    <location>
        <begin position="126"/>
        <end position="143"/>
    </location>
</feature>
<comment type="caution">
    <text evidence="2">The sequence shown here is derived from an EMBL/GenBank/DDBJ whole genome shotgun (WGS) entry which is preliminary data.</text>
</comment>
<dbReference type="EMBL" id="JARKHS020031984">
    <property type="protein sequence ID" value="KAK8760739.1"/>
    <property type="molecule type" value="Genomic_DNA"/>
</dbReference>
<dbReference type="PANTHER" id="PTHR11161">
    <property type="entry name" value="O-ACYLTRANSFERASE"/>
    <property type="match status" value="1"/>
</dbReference>
<name>A0AAQ4DE49_AMBAM</name>
<dbReference type="Proteomes" id="UP001321473">
    <property type="component" value="Unassembled WGS sequence"/>
</dbReference>
<dbReference type="PANTHER" id="PTHR11161:SF0">
    <property type="entry name" value="O-ACYLTRANSFERASE LIKE PROTEIN"/>
    <property type="match status" value="1"/>
</dbReference>
<protein>
    <submittedName>
        <fullName evidence="2">Uncharacterized protein</fullName>
    </submittedName>
</protein>
<evidence type="ECO:0000256" key="1">
    <source>
        <dbReference type="SAM" id="Phobius"/>
    </source>
</evidence>
<keyword evidence="1" id="KW-0472">Membrane</keyword>
<keyword evidence="1" id="KW-0812">Transmembrane</keyword>
<reference evidence="2 3" key="1">
    <citation type="journal article" date="2023" name="Arcadia Sci">
        <title>De novo assembly of a long-read Amblyomma americanum tick genome.</title>
        <authorList>
            <person name="Chou S."/>
            <person name="Poskanzer K.E."/>
            <person name="Rollins M."/>
            <person name="Thuy-Boun P.S."/>
        </authorList>
    </citation>
    <scope>NUCLEOTIDE SEQUENCE [LARGE SCALE GENOMIC DNA]</scope>
    <source>
        <strain evidence="2">F_SG_1</strain>
        <tissue evidence="2">Salivary glands</tissue>
    </source>
</reference>
<feature type="transmembrane region" description="Helical" evidence="1">
    <location>
        <begin position="50"/>
        <end position="69"/>
    </location>
</feature>
<keyword evidence="1" id="KW-1133">Transmembrane helix</keyword>
<evidence type="ECO:0000313" key="3">
    <source>
        <dbReference type="Proteomes" id="UP001321473"/>
    </source>
</evidence>
<evidence type="ECO:0000313" key="2">
    <source>
        <dbReference type="EMBL" id="KAK8760739.1"/>
    </source>
</evidence>
<organism evidence="2 3">
    <name type="scientific">Amblyomma americanum</name>
    <name type="common">Lone star tick</name>
    <dbReference type="NCBI Taxonomy" id="6943"/>
    <lineage>
        <taxon>Eukaryota</taxon>
        <taxon>Metazoa</taxon>
        <taxon>Ecdysozoa</taxon>
        <taxon>Arthropoda</taxon>
        <taxon>Chelicerata</taxon>
        <taxon>Arachnida</taxon>
        <taxon>Acari</taxon>
        <taxon>Parasitiformes</taxon>
        <taxon>Ixodida</taxon>
        <taxon>Ixodoidea</taxon>
        <taxon>Ixodidae</taxon>
        <taxon>Amblyomminae</taxon>
        <taxon>Amblyomma</taxon>
    </lineage>
</organism>
<keyword evidence="3" id="KW-1185">Reference proteome</keyword>
<accession>A0AAQ4DE49</accession>